<evidence type="ECO:0000313" key="3">
    <source>
        <dbReference type="EMBL" id="PMB26483.1"/>
    </source>
</evidence>
<evidence type="ECO:0000313" key="4">
    <source>
        <dbReference type="Proteomes" id="UP000235081"/>
    </source>
</evidence>
<comment type="caution">
    <text evidence="3">The sequence shown here is derived from an EMBL/GenBank/DDBJ whole genome shotgun (WGS) entry which is preliminary data.</text>
</comment>
<name>A0A2N6LMI3_9CYAN</name>
<gene>
    <name evidence="3" type="ORF">CEN46_03585</name>
</gene>
<sequence length="104" mass="11314">MLVVAGWLLVVSGWWLVVGGWWLYQTCHGTSLHWLVVIFQSSHSTFREAAQSASTHSLSPHHPITSSPHHPTSQSPIPTPQDERSDDTGNLGRSSASYSIGGLP</sequence>
<protein>
    <submittedName>
        <fullName evidence="3">Uncharacterized protein</fullName>
    </submittedName>
</protein>
<accession>A0A2N6LMI3</accession>
<dbReference type="AlphaFoldDB" id="A0A2N6LMI3"/>
<feature type="compositionally biased region" description="Low complexity" evidence="1">
    <location>
        <begin position="54"/>
        <end position="76"/>
    </location>
</feature>
<proteinExistence type="predicted"/>
<evidence type="ECO:0000256" key="1">
    <source>
        <dbReference type="SAM" id="MobiDB-lite"/>
    </source>
</evidence>
<organism evidence="3 4">
    <name type="scientific">Fischerella thermalis CCMEE 5318</name>
    <dbReference type="NCBI Taxonomy" id="2019666"/>
    <lineage>
        <taxon>Bacteria</taxon>
        <taxon>Bacillati</taxon>
        <taxon>Cyanobacteriota</taxon>
        <taxon>Cyanophyceae</taxon>
        <taxon>Nostocales</taxon>
        <taxon>Hapalosiphonaceae</taxon>
        <taxon>Fischerella</taxon>
    </lineage>
</organism>
<evidence type="ECO:0000256" key="2">
    <source>
        <dbReference type="SAM" id="Phobius"/>
    </source>
</evidence>
<dbReference type="Proteomes" id="UP000235081">
    <property type="component" value="Unassembled WGS sequence"/>
</dbReference>
<feature type="transmembrane region" description="Helical" evidence="2">
    <location>
        <begin position="6"/>
        <end position="24"/>
    </location>
</feature>
<keyword evidence="2" id="KW-1133">Transmembrane helix</keyword>
<keyword evidence="2" id="KW-0812">Transmembrane</keyword>
<reference evidence="3 4" key="1">
    <citation type="submission" date="2017-07" db="EMBL/GenBank/DDBJ databases">
        <title>Genomes of Fischerella (Mastigocladus) sp. strains.</title>
        <authorList>
            <person name="Miller S.R."/>
        </authorList>
    </citation>
    <scope>NUCLEOTIDE SEQUENCE [LARGE SCALE GENOMIC DNA]</scope>
    <source>
        <strain evidence="3 4">CCMEE 5318</strain>
    </source>
</reference>
<feature type="region of interest" description="Disordered" evidence="1">
    <location>
        <begin position="50"/>
        <end position="104"/>
    </location>
</feature>
<keyword evidence="2" id="KW-0472">Membrane</keyword>
<dbReference type="EMBL" id="NMQE01000094">
    <property type="protein sequence ID" value="PMB26483.1"/>
    <property type="molecule type" value="Genomic_DNA"/>
</dbReference>